<dbReference type="EC" id="1.-.-.-" evidence="2"/>
<keyword evidence="2" id="KW-0560">Oxidoreductase</keyword>
<dbReference type="EMBL" id="CP133838">
    <property type="protein sequence ID" value="WMY75979.1"/>
    <property type="molecule type" value="Genomic_DNA"/>
</dbReference>
<dbReference type="GO" id="GO:0004497">
    <property type="term" value="F:monooxygenase activity"/>
    <property type="evidence" value="ECO:0007669"/>
    <property type="project" value="UniProtKB-KW"/>
</dbReference>
<gene>
    <name evidence="2" type="ORF">RHD99_08605</name>
</gene>
<dbReference type="Pfam" id="PF03992">
    <property type="entry name" value="ABM"/>
    <property type="match status" value="1"/>
</dbReference>
<proteinExistence type="predicted"/>
<organism evidence="2 3">
    <name type="scientific">Buttiauxella selenatireducens</name>
    <dbReference type="NCBI Taxonomy" id="3073902"/>
    <lineage>
        <taxon>Bacteria</taxon>
        <taxon>Pseudomonadati</taxon>
        <taxon>Pseudomonadota</taxon>
        <taxon>Gammaproteobacteria</taxon>
        <taxon>Enterobacterales</taxon>
        <taxon>Enterobacteriaceae</taxon>
        <taxon>Buttiauxella</taxon>
    </lineage>
</organism>
<keyword evidence="2" id="KW-0503">Monooxygenase</keyword>
<sequence length="103" mass="11538">MADNTLSIIAVLKAKAGCRESLKSALQALIVPTRQEEGCLDYALFQLQETPDVFYMRESWKGQEALDAHIALPHFQAFVQQMDALLAEPLQLVRLNAVEPQQI</sequence>
<evidence type="ECO:0000259" key="1">
    <source>
        <dbReference type="PROSITE" id="PS51725"/>
    </source>
</evidence>
<reference evidence="2 3" key="1">
    <citation type="submission" date="2023-09" db="EMBL/GenBank/DDBJ databases">
        <title>Buttiauxella selenatireducens sp. nov., isolated from the rhizosphere of Cardamine hupingshanesis.</title>
        <authorList>
            <person name="Zhang S."/>
            <person name="Xu Z."/>
            <person name="Wang H."/>
            <person name="Guo Y."/>
        </authorList>
    </citation>
    <scope>NUCLEOTIDE SEQUENCE [LARGE SCALE GENOMIC DNA]</scope>
    <source>
        <strain evidence="2 3">R73</strain>
    </source>
</reference>
<evidence type="ECO:0000313" key="3">
    <source>
        <dbReference type="Proteomes" id="UP001246690"/>
    </source>
</evidence>
<name>A0ABY9SEP5_9ENTR</name>
<feature type="domain" description="ABM" evidence="1">
    <location>
        <begin position="6"/>
        <end position="95"/>
    </location>
</feature>
<dbReference type="SUPFAM" id="SSF54909">
    <property type="entry name" value="Dimeric alpha+beta barrel"/>
    <property type="match status" value="1"/>
</dbReference>
<dbReference type="Proteomes" id="UP001246690">
    <property type="component" value="Chromosome"/>
</dbReference>
<dbReference type="PANTHER" id="PTHR33336">
    <property type="entry name" value="QUINOL MONOOXYGENASE YGIN-RELATED"/>
    <property type="match status" value="1"/>
</dbReference>
<accession>A0ABY9SEP5</accession>
<dbReference type="Gene3D" id="3.30.70.100">
    <property type="match status" value="1"/>
</dbReference>
<dbReference type="PROSITE" id="PS51725">
    <property type="entry name" value="ABM"/>
    <property type="match status" value="1"/>
</dbReference>
<dbReference type="PANTHER" id="PTHR33336:SF3">
    <property type="entry name" value="ABM DOMAIN-CONTAINING PROTEIN"/>
    <property type="match status" value="1"/>
</dbReference>
<evidence type="ECO:0000313" key="2">
    <source>
        <dbReference type="EMBL" id="WMY75979.1"/>
    </source>
</evidence>
<dbReference type="InterPro" id="IPR007138">
    <property type="entry name" value="ABM_dom"/>
</dbReference>
<dbReference type="InterPro" id="IPR011008">
    <property type="entry name" value="Dimeric_a/b-barrel"/>
</dbReference>
<keyword evidence="3" id="KW-1185">Reference proteome</keyword>
<protein>
    <submittedName>
        <fullName evidence="2">Quinol monooxygenase</fullName>
        <ecNumber evidence="2">1.-.-.-</ecNumber>
    </submittedName>
</protein>
<dbReference type="InterPro" id="IPR050744">
    <property type="entry name" value="AI-2_Isomerase_LsrG"/>
</dbReference>
<dbReference type="RefSeq" id="WP_309878437.1">
    <property type="nucleotide sequence ID" value="NZ_CP133838.1"/>
</dbReference>